<evidence type="ECO:0000313" key="2">
    <source>
        <dbReference type="EMBL" id="EPS25954.1"/>
    </source>
</evidence>
<organism evidence="2 3">
    <name type="scientific">Penicillium oxalicum (strain 114-2 / CGMCC 5302)</name>
    <name type="common">Penicillium decumbens</name>
    <dbReference type="NCBI Taxonomy" id="933388"/>
    <lineage>
        <taxon>Eukaryota</taxon>
        <taxon>Fungi</taxon>
        <taxon>Dikarya</taxon>
        <taxon>Ascomycota</taxon>
        <taxon>Pezizomycotina</taxon>
        <taxon>Eurotiomycetes</taxon>
        <taxon>Eurotiomycetidae</taxon>
        <taxon>Eurotiales</taxon>
        <taxon>Aspergillaceae</taxon>
        <taxon>Penicillium</taxon>
    </lineage>
</organism>
<dbReference type="AlphaFoldDB" id="S7Z729"/>
<sequence length="379" mass="42707">MHPIQKDTDPLHTERAHLSQHPQTNHKNPCKCLHQSPALPGKEVNLKIVKNQDDFKHHRLNIIFNAFLEIIFFEQVPQNPLGRHHRERLRLSDLIGSRKSIEARSSSSSSSPFVQDVHHQTTPTSSTNSSPKSQNQSQSQSQKESTLHHPPSKPNFPLTSPDGNWLPLNSISLTRLHDHLHLISHSFNHSSHTIWWDPRPWNTGTNSMSDIHHTVKGGTKQGRFPVTDQRNLVWAVYRSFDAPWHRWRGRTVSADSPVACACACSEEEFGGLPRFSIIVRCKKVEGEKGKVEDEDRSGDVEACAHDDMDLMMDRIGNDGVDDCANELNSNALECAMQIDIDEGNERLAGDIVRSDELEKILCAIINEPLLGQASQGVQW</sequence>
<feature type="compositionally biased region" description="Low complexity" evidence="1">
    <location>
        <begin position="120"/>
        <end position="144"/>
    </location>
</feature>
<gene>
    <name evidence="2" type="ORF">PDE_00890</name>
</gene>
<feature type="compositionally biased region" description="Basic and acidic residues" evidence="1">
    <location>
        <begin position="1"/>
        <end position="17"/>
    </location>
</feature>
<dbReference type="Proteomes" id="UP000019376">
    <property type="component" value="Unassembled WGS sequence"/>
</dbReference>
<proteinExistence type="predicted"/>
<accession>S7Z729</accession>
<feature type="region of interest" description="Disordered" evidence="1">
    <location>
        <begin position="1"/>
        <end position="30"/>
    </location>
</feature>
<protein>
    <submittedName>
        <fullName evidence="2">Uncharacterized protein</fullName>
    </submittedName>
</protein>
<evidence type="ECO:0000256" key="1">
    <source>
        <dbReference type="SAM" id="MobiDB-lite"/>
    </source>
</evidence>
<dbReference type="OrthoDB" id="4347339at2759"/>
<name>S7Z729_PENO1</name>
<keyword evidence="3" id="KW-1185">Reference proteome</keyword>
<dbReference type="HOGENOM" id="CLU_729775_0_0_1"/>
<feature type="region of interest" description="Disordered" evidence="1">
    <location>
        <begin position="102"/>
        <end position="161"/>
    </location>
</feature>
<evidence type="ECO:0000313" key="3">
    <source>
        <dbReference type="Proteomes" id="UP000019376"/>
    </source>
</evidence>
<reference evidence="2 3" key="1">
    <citation type="journal article" date="2013" name="PLoS ONE">
        <title>Genomic and secretomic analyses reveal unique features of the lignocellulolytic enzyme system of Penicillium decumbens.</title>
        <authorList>
            <person name="Liu G."/>
            <person name="Zhang L."/>
            <person name="Wei X."/>
            <person name="Zou G."/>
            <person name="Qin Y."/>
            <person name="Ma L."/>
            <person name="Li J."/>
            <person name="Zheng H."/>
            <person name="Wang S."/>
            <person name="Wang C."/>
            <person name="Xun L."/>
            <person name="Zhao G.-P."/>
            <person name="Zhou Z."/>
            <person name="Qu Y."/>
        </authorList>
    </citation>
    <scope>NUCLEOTIDE SEQUENCE [LARGE SCALE GENOMIC DNA]</scope>
    <source>
        <strain evidence="3">114-2 / CGMCC 5302</strain>
    </source>
</reference>
<dbReference type="EMBL" id="KB644408">
    <property type="protein sequence ID" value="EPS25954.1"/>
    <property type="molecule type" value="Genomic_DNA"/>
</dbReference>